<evidence type="ECO:0000313" key="4">
    <source>
        <dbReference type="Proteomes" id="UP001214854"/>
    </source>
</evidence>
<evidence type="ECO:0000256" key="2">
    <source>
        <dbReference type="SAM" id="Phobius"/>
    </source>
</evidence>
<reference evidence="3 4" key="1">
    <citation type="submission" date="2023-01" db="EMBL/GenBank/DDBJ databases">
        <title>Novel species of the genus Asticcacaulis isolated from rivers.</title>
        <authorList>
            <person name="Lu H."/>
        </authorList>
    </citation>
    <scope>NUCLEOTIDE SEQUENCE [LARGE SCALE GENOMIC DNA]</scope>
    <source>
        <strain evidence="3 4">BYS171W</strain>
    </source>
</reference>
<feature type="region of interest" description="Disordered" evidence="1">
    <location>
        <begin position="74"/>
        <end position="109"/>
    </location>
</feature>
<accession>A0ABT5HRX9</accession>
<keyword evidence="2" id="KW-1133">Transmembrane helix</keyword>
<keyword evidence="2" id="KW-0812">Transmembrane</keyword>
<proteinExistence type="predicted"/>
<organism evidence="3 4">
    <name type="scientific">Asticcacaulis aquaticus</name>
    <dbReference type="NCBI Taxonomy" id="2984212"/>
    <lineage>
        <taxon>Bacteria</taxon>
        <taxon>Pseudomonadati</taxon>
        <taxon>Pseudomonadota</taxon>
        <taxon>Alphaproteobacteria</taxon>
        <taxon>Caulobacterales</taxon>
        <taxon>Caulobacteraceae</taxon>
        <taxon>Asticcacaulis</taxon>
    </lineage>
</organism>
<feature type="compositionally biased region" description="Low complexity" evidence="1">
    <location>
        <begin position="97"/>
        <end position="109"/>
    </location>
</feature>
<evidence type="ECO:0000256" key="1">
    <source>
        <dbReference type="SAM" id="MobiDB-lite"/>
    </source>
</evidence>
<evidence type="ECO:0000313" key="3">
    <source>
        <dbReference type="EMBL" id="MDC7682826.1"/>
    </source>
</evidence>
<comment type="caution">
    <text evidence="3">The sequence shown here is derived from an EMBL/GenBank/DDBJ whole genome shotgun (WGS) entry which is preliminary data.</text>
</comment>
<keyword evidence="2" id="KW-0472">Membrane</keyword>
<name>A0ABT5HRX9_9CAUL</name>
<keyword evidence="4" id="KW-1185">Reference proteome</keyword>
<dbReference type="RefSeq" id="WP_272747306.1">
    <property type="nucleotide sequence ID" value="NZ_JAQQKX010000003.1"/>
</dbReference>
<dbReference type="Proteomes" id="UP001214854">
    <property type="component" value="Unassembled WGS sequence"/>
</dbReference>
<sequence length="109" mass="12027">MRNHDRTLFRVKLGFLAVFILISAGILIYGVFYEMPRRKCEAAGGWWTDKYRSCETPIYLPLLTGRKAGEPRKIIWPDAQKAGQASNGAPRPEEKPASASASSSVAASQ</sequence>
<dbReference type="EMBL" id="JAQQKX010000003">
    <property type="protein sequence ID" value="MDC7682826.1"/>
    <property type="molecule type" value="Genomic_DNA"/>
</dbReference>
<protein>
    <submittedName>
        <fullName evidence="3">Uncharacterized protein</fullName>
    </submittedName>
</protein>
<feature type="transmembrane region" description="Helical" evidence="2">
    <location>
        <begin position="12"/>
        <end position="32"/>
    </location>
</feature>
<gene>
    <name evidence="3" type="ORF">PQU92_06035</name>
</gene>